<dbReference type="EMBL" id="KE561184">
    <property type="protein sequence ID" value="EPZ32125.1"/>
    <property type="molecule type" value="Genomic_DNA"/>
</dbReference>
<dbReference type="Proteomes" id="UP000030755">
    <property type="component" value="Unassembled WGS sequence"/>
</dbReference>
<protein>
    <submittedName>
        <fullName evidence="1">Uncharacterized protein</fullName>
    </submittedName>
</protein>
<organism evidence="1 2">
    <name type="scientific">Rozella allomycis (strain CSF55)</name>
    <dbReference type="NCBI Taxonomy" id="988480"/>
    <lineage>
        <taxon>Eukaryota</taxon>
        <taxon>Fungi</taxon>
        <taxon>Fungi incertae sedis</taxon>
        <taxon>Cryptomycota</taxon>
        <taxon>Cryptomycota incertae sedis</taxon>
        <taxon>Rozella</taxon>
    </lineage>
</organism>
<name>A0A075ATU8_ROZAC</name>
<keyword evidence="2" id="KW-1185">Reference proteome</keyword>
<proteinExistence type="predicted"/>
<dbReference type="HOGENOM" id="CLU_1960837_0_0_1"/>
<dbReference type="AlphaFoldDB" id="A0A075ATU8"/>
<evidence type="ECO:0000313" key="1">
    <source>
        <dbReference type="EMBL" id="EPZ32125.1"/>
    </source>
</evidence>
<gene>
    <name evidence="1" type="ORF">O9G_002620</name>
</gene>
<evidence type="ECO:0000313" key="2">
    <source>
        <dbReference type="Proteomes" id="UP000030755"/>
    </source>
</evidence>
<sequence length="128" mass="14165">MKQDQFQPNVIYHFESSNDGFNLACYPEAGDTQGPGKVTWNIATRCITHDTTTKELITSVARQMTLTLDQYGGSQFSDRQSYLVVALKGDIGANFVGSQVPKNCIILTSEHLAACYGKSLVDYMLFLD</sequence>
<accession>A0A075ATU8</accession>
<reference evidence="1 2" key="1">
    <citation type="journal article" date="2013" name="Curr. Biol.">
        <title>Shared signatures of parasitism and phylogenomics unite Cryptomycota and microsporidia.</title>
        <authorList>
            <person name="James T.Y."/>
            <person name="Pelin A."/>
            <person name="Bonen L."/>
            <person name="Ahrendt S."/>
            <person name="Sain D."/>
            <person name="Corradi N."/>
            <person name="Stajich J.E."/>
        </authorList>
    </citation>
    <scope>NUCLEOTIDE SEQUENCE [LARGE SCALE GENOMIC DNA]</scope>
    <source>
        <strain evidence="1 2">CSF55</strain>
    </source>
</reference>